<evidence type="ECO:0000313" key="2">
    <source>
        <dbReference type="Proteomes" id="UP001163321"/>
    </source>
</evidence>
<organism evidence="1 2">
    <name type="scientific">Peronosclerospora sorghi</name>
    <dbReference type="NCBI Taxonomy" id="230839"/>
    <lineage>
        <taxon>Eukaryota</taxon>
        <taxon>Sar</taxon>
        <taxon>Stramenopiles</taxon>
        <taxon>Oomycota</taxon>
        <taxon>Peronosporomycetes</taxon>
        <taxon>Peronosporales</taxon>
        <taxon>Peronosporaceae</taxon>
        <taxon>Peronosclerospora</taxon>
    </lineage>
</organism>
<reference evidence="1 2" key="1">
    <citation type="journal article" date="2022" name="bioRxiv">
        <title>The genome of the oomycete Peronosclerospora sorghi, a cosmopolitan pathogen of maize and sorghum, is inflated with dispersed pseudogenes.</title>
        <authorList>
            <person name="Fletcher K."/>
            <person name="Martin F."/>
            <person name="Isakeit T."/>
            <person name="Cavanaugh K."/>
            <person name="Magill C."/>
            <person name="Michelmore R."/>
        </authorList>
    </citation>
    <scope>NUCLEOTIDE SEQUENCE [LARGE SCALE GENOMIC DNA]</scope>
    <source>
        <strain evidence="1">P6</strain>
    </source>
</reference>
<dbReference type="EMBL" id="CM047592">
    <property type="protein sequence ID" value="KAI9917433.1"/>
    <property type="molecule type" value="Genomic_DNA"/>
</dbReference>
<protein>
    <submittedName>
        <fullName evidence="1">Uncharacterized protein</fullName>
    </submittedName>
</protein>
<proteinExistence type="predicted"/>
<name>A0ACC0WHN7_9STRA</name>
<accession>A0ACC0WHN7</accession>
<keyword evidence="2" id="KW-1185">Reference proteome</keyword>
<sequence>MPDVSHNRILNFSAAVFDPIQSTIKSIHLDSNRLTSIPSTNFLALVKTLVTNITLRENPGIGWSFNGTLRPVCPNGSVFQELPVSSATLAGCIQCAAGFFHDHAQATCVACTHVSARGYSEDDGAVTCRYCPYSSDLAPARTLCHAFECTLFCWLTLALGVAIPSVIVGSKVLLACRGPRSLPLDIHEQETLNDWRMATMLDQLARPRTSASDLLLEETDEGHESQERDALPVCIYDLPDETKDLVLSTLHEYFQIRKEKRWRALAPAQQDAKRAWHHVEWATVHMHRLLHRTSHGELFLGEYRCHLVVVKRLKTLSFHVQELAETLKDVELMQCLDHPHLVACLGTTWAEPAHLNVLSEYVDGGDLAAVLEVERRSRPHFSLSAASLARDALVARFQLVRDLCHALTYVHGLGLAHRDVRSRTVLVTDTFRCKLDDVRHHGGKSATYHAVYLALVDDDDDEDARPRAPHRVSLVAPELVRHEARALDRAAADMYSVGIVLLELWFHAYLAYPVDPVPVASEQVTVPRFLSKLRLVATARSEQDADMCSFGTTPTSSAASWTLSRASSTTVVDTVTRLVHECLAPNPVQRPRATHVLAVCERVLNELHASRA</sequence>
<gene>
    <name evidence="1" type="ORF">PsorP6_012514</name>
</gene>
<dbReference type="Proteomes" id="UP001163321">
    <property type="component" value="Chromosome 13"/>
</dbReference>
<evidence type="ECO:0000313" key="1">
    <source>
        <dbReference type="EMBL" id="KAI9917433.1"/>
    </source>
</evidence>
<comment type="caution">
    <text evidence="1">The sequence shown here is derived from an EMBL/GenBank/DDBJ whole genome shotgun (WGS) entry which is preliminary data.</text>
</comment>